<proteinExistence type="inferred from homology"/>
<dbReference type="GO" id="GO:0008422">
    <property type="term" value="F:beta-glucosidase activity"/>
    <property type="evidence" value="ECO:0007669"/>
    <property type="project" value="TreeGrafter"/>
</dbReference>
<protein>
    <submittedName>
        <fullName evidence="5">Family 1 glycosylhydrolase</fullName>
    </submittedName>
</protein>
<dbReference type="PANTHER" id="PTHR10353:SF36">
    <property type="entry name" value="LP05116P"/>
    <property type="match status" value="1"/>
</dbReference>
<evidence type="ECO:0000256" key="2">
    <source>
        <dbReference type="ARBA" id="ARBA00022801"/>
    </source>
</evidence>
<keyword evidence="6" id="KW-1185">Reference proteome</keyword>
<dbReference type="AlphaFoldDB" id="A0AA96LPV1"/>
<sequence length="47" mass="5652">MLDNFEWQKGYSMRLGLVHVDFATQKRTIKESGYWYKRVIKTNGEIL</sequence>
<dbReference type="KEGG" id="proo:MJB10_08160"/>
<accession>A0AA96LPV1</accession>
<dbReference type="Proteomes" id="UP001304650">
    <property type="component" value="Chromosome"/>
</dbReference>
<name>A0AA96LPV1_9BACL</name>
<dbReference type="Pfam" id="PF00232">
    <property type="entry name" value="Glyco_hydro_1"/>
    <property type="match status" value="1"/>
</dbReference>
<evidence type="ECO:0000256" key="3">
    <source>
        <dbReference type="ARBA" id="ARBA00023295"/>
    </source>
</evidence>
<evidence type="ECO:0000256" key="4">
    <source>
        <dbReference type="RuleBase" id="RU003690"/>
    </source>
</evidence>
<evidence type="ECO:0000313" key="6">
    <source>
        <dbReference type="Proteomes" id="UP001304650"/>
    </source>
</evidence>
<gene>
    <name evidence="5" type="ORF">MJB10_08160</name>
</gene>
<dbReference type="Gene3D" id="3.20.20.80">
    <property type="entry name" value="Glycosidases"/>
    <property type="match status" value="1"/>
</dbReference>
<dbReference type="RefSeq" id="WP_314803323.1">
    <property type="nucleotide sequence ID" value="NZ_CP130319.1"/>
</dbReference>
<keyword evidence="2" id="KW-0378">Hydrolase</keyword>
<organism evidence="5 6">
    <name type="scientific">Paenibacillus roseopurpureus</name>
    <dbReference type="NCBI Taxonomy" id="2918901"/>
    <lineage>
        <taxon>Bacteria</taxon>
        <taxon>Bacillati</taxon>
        <taxon>Bacillota</taxon>
        <taxon>Bacilli</taxon>
        <taxon>Bacillales</taxon>
        <taxon>Paenibacillaceae</taxon>
        <taxon>Paenibacillus</taxon>
    </lineage>
</organism>
<dbReference type="PANTHER" id="PTHR10353">
    <property type="entry name" value="GLYCOSYL HYDROLASE"/>
    <property type="match status" value="1"/>
</dbReference>
<dbReference type="InterPro" id="IPR001360">
    <property type="entry name" value="Glyco_hydro_1"/>
</dbReference>
<evidence type="ECO:0000256" key="1">
    <source>
        <dbReference type="ARBA" id="ARBA00010838"/>
    </source>
</evidence>
<dbReference type="InterPro" id="IPR017853">
    <property type="entry name" value="GH"/>
</dbReference>
<dbReference type="GO" id="GO:0005975">
    <property type="term" value="P:carbohydrate metabolic process"/>
    <property type="evidence" value="ECO:0007669"/>
    <property type="project" value="InterPro"/>
</dbReference>
<dbReference type="SUPFAM" id="SSF51445">
    <property type="entry name" value="(Trans)glycosidases"/>
    <property type="match status" value="1"/>
</dbReference>
<comment type="similarity">
    <text evidence="1 4">Belongs to the glycosyl hydrolase 1 family.</text>
</comment>
<evidence type="ECO:0000313" key="5">
    <source>
        <dbReference type="EMBL" id="WNR46052.1"/>
    </source>
</evidence>
<reference evidence="5" key="1">
    <citation type="submission" date="2022-02" db="EMBL/GenBank/DDBJ databases">
        <title>Paenibacillus sp. MBLB1832 Whole Genome Shotgun Sequencing.</title>
        <authorList>
            <person name="Hwang C.Y."/>
            <person name="Cho E.-S."/>
            <person name="Seo M.-J."/>
        </authorList>
    </citation>
    <scope>NUCLEOTIDE SEQUENCE</scope>
    <source>
        <strain evidence="5">MBLB1832</strain>
    </source>
</reference>
<dbReference type="EMBL" id="CP130319">
    <property type="protein sequence ID" value="WNR46052.1"/>
    <property type="molecule type" value="Genomic_DNA"/>
</dbReference>
<keyword evidence="3" id="KW-0326">Glycosidase</keyword>